<dbReference type="InterPro" id="IPR009075">
    <property type="entry name" value="AcylCo_DH/oxidase_C"/>
</dbReference>
<reference evidence="10 11" key="1">
    <citation type="submission" date="2018-03" db="EMBL/GenBank/DDBJ databases">
        <title>Genomic Encyclopedia of Archaeal and Bacterial Type Strains, Phase II (KMG-II): from individual species to whole genera.</title>
        <authorList>
            <person name="Goeker M."/>
        </authorList>
    </citation>
    <scope>NUCLEOTIDE SEQUENCE [LARGE SCALE GENOMIC DNA]</scope>
    <source>
        <strain evidence="10 11">DSM 25328</strain>
    </source>
</reference>
<dbReference type="FunFam" id="1.20.140.10:FF:000001">
    <property type="entry name" value="Acyl-CoA dehydrogenase"/>
    <property type="match status" value="1"/>
</dbReference>
<dbReference type="Gene3D" id="1.10.540.10">
    <property type="entry name" value="Acyl-CoA dehydrogenase/oxidase, N-terminal domain"/>
    <property type="match status" value="1"/>
</dbReference>
<dbReference type="InterPro" id="IPR036250">
    <property type="entry name" value="AcylCo_DH-like_C"/>
</dbReference>
<comment type="similarity">
    <text evidence="2 6">Belongs to the acyl-CoA dehydrogenase family.</text>
</comment>
<feature type="domain" description="Acyl-CoA dehydrogenase/oxidase C-terminal" evidence="7">
    <location>
        <begin position="265"/>
        <end position="414"/>
    </location>
</feature>
<dbReference type="Gene3D" id="1.20.140.10">
    <property type="entry name" value="Butyryl-CoA Dehydrogenase, subunit A, domain 3"/>
    <property type="match status" value="1"/>
</dbReference>
<keyword evidence="3 6" id="KW-0285">Flavoprotein</keyword>
<evidence type="ECO:0000256" key="5">
    <source>
        <dbReference type="ARBA" id="ARBA00023002"/>
    </source>
</evidence>
<evidence type="ECO:0000256" key="1">
    <source>
        <dbReference type="ARBA" id="ARBA00001974"/>
    </source>
</evidence>
<comment type="cofactor">
    <cofactor evidence="1 6">
        <name>FAD</name>
        <dbReference type="ChEBI" id="CHEBI:57692"/>
    </cofactor>
</comment>
<dbReference type="AlphaFoldDB" id="A0A2T1APG8"/>
<feature type="domain" description="Acyl-CoA oxidase/dehydrogenase middle" evidence="8">
    <location>
        <begin position="160"/>
        <end position="253"/>
    </location>
</feature>
<accession>A0A2T1APG8</accession>
<dbReference type="Gene3D" id="2.40.110.10">
    <property type="entry name" value="Butyryl-CoA Dehydrogenase, subunit A, domain 2"/>
    <property type="match status" value="1"/>
</dbReference>
<name>A0A2T1APG8_TRISK</name>
<evidence type="ECO:0000259" key="9">
    <source>
        <dbReference type="Pfam" id="PF02771"/>
    </source>
</evidence>
<feature type="domain" description="Acyl-CoA dehydrogenase/oxidase N-terminal" evidence="9">
    <location>
        <begin position="62"/>
        <end position="155"/>
    </location>
</feature>
<dbReference type="Pfam" id="PF00441">
    <property type="entry name" value="Acyl-CoA_dh_1"/>
    <property type="match status" value="1"/>
</dbReference>
<dbReference type="InterPro" id="IPR009100">
    <property type="entry name" value="AcylCoA_DH/oxidase_NM_dom_sf"/>
</dbReference>
<evidence type="ECO:0000256" key="3">
    <source>
        <dbReference type="ARBA" id="ARBA00022630"/>
    </source>
</evidence>
<dbReference type="InterPro" id="IPR013786">
    <property type="entry name" value="AcylCoA_DH/ox_N"/>
</dbReference>
<evidence type="ECO:0000256" key="6">
    <source>
        <dbReference type="RuleBase" id="RU362125"/>
    </source>
</evidence>
<keyword evidence="5 6" id="KW-0560">Oxidoreductase</keyword>
<dbReference type="SUPFAM" id="SSF56645">
    <property type="entry name" value="Acyl-CoA dehydrogenase NM domain-like"/>
    <property type="match status" value="1"/>
</dbReference>
<proteinExistence type="inferred from homology"/>
<dbReference type="Pfam" id="PF02770">
    <property type="entry name" value="Acyl-CoA_dh_M"/>
    <property type="match status" value="1"/>
</dbReference>
<dbReference type="PANTHER" id="PTHR43884:SF22">
    <property type="entry name" value="BLR3437 PROTEIN"/>
    <property type="match status" value="1"/>
</dbReference>
<dbReference type="FunFam" id="2.40.110.10:FF:000002">
    <property type="entry name" value="Acyl-CoA dehydrogenase fadE12"/>
    <property type="match status" value="1"/>
</dbReference>
<dbReference type="Pfam" id="PF02771">
    <property type="entry name" value="Acyl-CoA_dh_N"/>
    <property type="match status" value="1"/>
</dbReference>
<dbReference type="Proteomes" id="UP000237718">
    <property type="component" value="Unassembled WGS sequence"/>
</dbReference>
<keyword evidence="4 6" id="KW-0274">FAD</keyword>
<organism evidence="10 11">
    <name type="scientific">Tritonibacter scottomollicae</name>
    <name type="common">Epibacterium scottomollicae</name>
    <dbReference type="NCBI Taxonomy" id="483013"/>
    <lineage>
        <taxon>Bacteria</taxon>
        <taxon>Pseudomonadati</taxon>
        <taxon>Pseudomonadota</taxon>
        <taxon>Alphaproteobacteria</taxon>
        <taxon>Rhodobacterales</taxon>
        <taxon>Paracoccaceae</taxon>
        <taxon>Tritonibacter</taxon>
    </lineage>
</organism>
<protein>
    <submittedName>
        <fullName evidence="10">Acyl-CoA dehydrogenase</fullName>
    </submittedName>
</protein>
<dbReference type="InterPro" id="IPR006091">
    <property type="entry name" value="Acyl-CoA_Oxase/DH_mid-dom"/>
</dbReference>
<evidence type="ECO:0000259" key="7">
    <source>
        <dbReference type="Pfam" id="PF00441"/>
    </source>
</evidence>
<dbReference type="SUPFAM" id="SSF47203">
    <property type="entry name" value="Acyl-CoA dehydrogenase C-terminal domain-like"/>
    <property type="match status" value="1"/>
</dbReference>
<evidence type="ECO:0000313" key="11">
    <source>
        <dbReference type="Proteomes" id="UP000237718"/>
    </source>
</evidence>
<dbReference type="GO" id="GO:0003995">
    <property type="term" value="F:acyl-CoA dehydrogenase activity"/>
    <property type="evidence" value="ECO:0007669"/>
    <property type="project" value="TreeGrafter"/>
</dbReference>
<evidence type="ECO:0000256" key="2">
    <source>
        <dbReference type="ARBA" id="ARBA00009347"/>
    </source>
</evidence>
<gene>
    <name evidence="10" type="ORF">CLV89_101628</name>
</gene>
<evidence type="ECO:0000313" key="10">
    <source>
        <dbReference type="EMBL" id="PRZ50407.1"/>
    </source>
</evidence>
<dbReference type="PANTHER" id="PTHR43884">
    <property type="entry name" value="ACYL-COA DEHYDROGENASE"/>
    <property type="match status" value="1"/>
</dbReference>
<dbReference type="InterPro" id="IPR037069">
    <property type="entry name" value="AcylCoA_DH/ox_N_sf"/>
</dbReference>
<evidence type="ECO:0000259" key="8">
    <source>
        <dbReference type="Pfam" id="PF02770"/>
    </source>
</evidence>
<dbReference type="EMBL" id="PVUF01000001">
    <property type="protein sequence ID" value="PRZ50407.1"/>
    <property type="molecule type" value="Genomic_DNA"/>
</dbReference>
<comment type="caution">
    <text evidence="10">The sequence shown here is derived from an EMBL/GenBank/DDBJ whole genome shotgun (WGS) entry which is preliminary data.</text>
</comment>
<sequence length="422" mass="45298">MRLLSRKSDQCLKATESAGFRLRRRYLEKDENNGDDNVADQSFLNWPFFDQEHRDWAAQVEAVAAGLNVDHSDTDAACRKLVADLGRAGILQPTGACDSGESLDVRKLCLSREILARHDGLADFAFAMQGLGTGAISLFGTDAQKAAWLPKTRSGAAIAAFALTEPQSGSDVANSTMTAVRDGDDYVLNGEKTWISNGGIADVYTLIARTGEAPGAKGLSAFIVTPDLAGFEVVERLETIAPHPLATLRFTDVRIPASAMIGAPGQGFRIAMSVLDVFRSTVAAAALGFARRALDEALVRVTERHVQGAPLFDLQMVQGHIADMAMDVDAAALLVYRAAWTKDSGAARVTREAAMAKLFSTEAAQVVIDKAVQLFGGEGVRSGAMVEKLYREIRALRIYEGASDVQRVVIARQAMMAMEGKS</sequence>
<dbReference type="InterPro" id="IPR046373">
    <property type="entry name" value="Acyl-CoA_Oxase/DH_mid-dom_sf"/>
</dbReference>
<dbReference type="GO" id="GO:0050660">
    <property type="term" value="F:flavin adenine dinucleotide binding"/>
    <property type="evidence" value="ECO:0007669"/>
    <property type="project" value="InterPro"/>
</dbReference>
<evidence type="ECO:0000256" key="4">
    <source>
        <dbReference type="ARBA" id="ARBA00022827"/>
    </source>
</evidence>